<evidence type="ECO:0000313" key="1">
    <source>
        <dbReference type="Ensembl" id="ENSCAFP00020017452.1"/>
    </source>
</evidence>
<evidence type="ECO:0000313" key="2">
    <source>
        <dbReference type="Proteomes" id="UP000694391"/>
    </source>
</evidence>
<name>A0A8C0KPA9_CANLU</name>
<accession>A0A8C0KPA9</accession>
<protein>
    <submittedName>
        <fullName evidence="1">Uncharacterized protein</fullName>
    </submittedName>
</protein>
<dbReference type="Ensembl" id="ENSCAFT00020020252.1">
    <property type="protein sequence ID" value="ENSCAFP00020017452.1"/>
    <property type="gene ID" value="ENSCAFG00020013972.1"/>
</dbReference>
<reference evidence="1" key="1">
    <citation type="submission" date="2025-08" db="UniProtKB">
        <authorList>
            <consortium name="Ensembl"/>
        </authorList>
    </citation>
    <scope>IDENTIFICATION</scope>
</reference>
<dbReference type="GeneTree" id="ENSGT00410000025651"/>
<proteinExistence type="predicted"/>
<dbReference type="AlphaFoldDB" id="A0A8C0KPA9"/>
<reference evidence="1" key="2">
    <citation type="submission" date="2025-09" db="UniProtKB">
        <authorList>
            <consortium name="Ensembl"/>
        </authorList>
    </citation>
    <scope>IDENTIFICATION</scope>
</reference>
<dbReference type="Proteomes" id="UP000694391">
    <property type="component" value="Unplaced"/>
</dbReference>
<keyword evidence="2" id="KW-1185">Reference proteome</keyword>
<sequence>MEYLGLSLEEMVVQVAEKCQFLFRNGYSPKDIAILSSKTSEVEKYKDKFLRAMRKRKISQLNEESDLLVQIKDASDIMANHIVLDSVHQFSSLERNIVFGFNPTVAEPAVFHNLLLCLAKKHLYILKVSI</sequence>
<organism evidence="1 2">
    <name type="scientific">Canis lupus dingo</name>
    <name type="common">dingo</name>
    <dbReference type="NCBI Taxonomy" id="286419"/>
    <lineage>
        <taxon>Eukaryota</taxon>
        <taxon>Metazoa</taxon>
        <taxon>Chordata</taxon>
        <taxon>Craniata</taxon>
        <taxon>Vertebrata</taxon>
        <taxon>Euteleostomi</taxon>
        <taxon>Mammalia</taxon>
        <taxon>Eutheria</taxon>
        <taxon>Laurasiatheria</taxon>
        <taxon>Carnivora</taxon>
        <taxon>Caniformia</taxon>
        <taxon>Canidae</taxon>
        <taxon>Canis</taxon>
    </lineage>
</organism>